<dbReference type="eggNOG" id="COG1923">
    <property type="taxonomic scope" value="Bacteria"/>
</dbReference>
<dbReference type="InterPro" id="IPR053840">
    <property type="entry name" value="Hfq_1"/>
</dbReference>
<name>B7K2P7_RIPO1</name>
<evidence type="ECO:0000313" key="3">
    <source>
        <dbReference type="Proteomes" id="UP000008204"/>
    </source>
</evidence>
<dbReference type="Proteomes" id="UP000008204">
    <property type="component" value="Chromosome"/>
</dbReference>
<feature type="domain" description="Hfq-related" evidence="1">
    <location>
        <begin position="8"/>
        <end position="68"/>
    </location>
</feature>
<dbReference type="SUPFAM" id="SSF50182">
    <property type="entry name" value="Sm-like ribonucleoproteins"/>
    <property type="match status" value="1"/>
</dbReference>
<dbReference type="Gene3D" id="2.30.30.100">
    <property type="match status" value="1"/>
</dbReference>
<dbReference type="InterPro" id="IPR010920">
    <property type="entry name" value="LSM_dom_sf"/>
</dbReference>
<evidence type="ECO:0000313" key="2">
    <source>
        <dbReference type="EMBL" id="ACK66440.1"/>
    </source>
</evidence>
<dbReference type="Pfam" id="PF21979">
    <property type="entry name" value="Hfq_1"/>
    <property type="match status" value="1"/>
</dbReference>
<dbReference type="EMBL" id="CP001287">
    <property type="protein sequence ID" value="ACK66440.1"/>
    <property type="molecule type" value="Genomic_DNA"/>
</dbReference>
<gene>
    <name evidence="2" type="ordered locus">PCC8801_2429</name>
</gene>
<keyword evidence="3" id="KW-1185">Reference proteome</keyword>
<accession>B7K2P7</accession>
<dbReference type="STRING" id="41431.PCC8801_2429"/>
<organism evidence="2 3">
    <name type="scientific">Rippkaea orientalis (strain PCC 8801 / RF-1)</name>
    <name type="common">Cyanothece sp. (strain PCC 8801)</name>
    <dbReference type="NCBI Taxonomy" id="41431"/>
    <lineage>
        <taxon>Bacteria</taxon>
        <taxon>Bacillati</taxon>
        <taxon>Cyanobacteriota</taxon>
        <taxon>Cyanophyceae</taxon>
        <taxon>Oscillatoriophycideae</taxon>
        <taxon>Chroococcales</taxon>
        <taxon>Aphanothecaceae</taxon>
        <taxon>Rippkaea</taxon>
        <taxon>Rippkaea orientalis</taxon>
    </lineage>
</organism>
<evidence type="ECO:0000259" key="1">
    <source>
        <dbReference type="Pfam" id="PF21979"/>
    </source>
</evidence>
<dbReference type="AlphaFoldDB" id="B7K2P7"/>
<dbReference type="OrthoDB" id="573534at2"/>
<dbReference type="KEGG" id="cyp:PCC8801_2429"/>
<dbReference type="NCBIfam" id="NF047718">
    <property type="entry name" value="Hfq_rel_Cyano"/>
    <property type="match status" value="1"/>
</dbReference>
<dbReference type="RefSeq" id="WP_012595707.1">
    <property type="nucleotide sequence ID" value="NC_011726.1"/>
</dbReference>
<reference evidence="3" key="1">
    <citation type="journal article" date="2011" name="MBio">
        <title>Novel metabolic attributes of the genus Cyanothece, comprising a group of unicellular nitrogen-fixing Cyanobacteria.</title>
        <authorList>
            <person name="Bandyopadhyay A."/>
            <person name="Elvitigala T."/>
            <person name="Welsh E."/>
            <person name="Stockel J."/>
            <person name="Liberton M."/>
            <person name="Min H."/>
            <person name="Sherman L.A."/>
            <person name="Pakrasi H.B."/>
        </authorList>
    </citation>
    <scope>NUCLEOTIDE SEQUENCE [LARGE SCALE GENOMIC DNA]</scope>
    <source>
        <strain evidence="3">PCC 8801</strain>
    </source>
</reference>
<dbReference type="HOGENOM" id="CLU_185801_0_0_3"/>
<proteinExistence type="predicted"/>
<sequence>MAEFNTGLPSVRLVQQWIKDKKEVDVKLITNDLLVGIILWQDPQCIYLSEVSGQSTLIWRDSLVYLKPKG</sequence>
<protein>
    <recommendedName>
        <fullName evidence="1">Hfq-related domain-containing protein</fullName>
    </recommendedName>
</protein>